<dbReference type="InterPro" id="IPR003729">
    <property type="entry name" value="Bi_nuclease_dom"/>
</dbReference>
<dbReference type="OrthoDB" id="5292145at2"/>
<dbReference type="RefSeq" id="WP_063244539.1">
    <property type="nucleotide sequence ID" value="NZ_LUKF01000017.1"/>
</dbReference>
<dbReference type="Gene3D" id="3.10.690.10">
    <property type="entry name" value="Bifunctional nuclease domain"/>
    <property type="match status" value="1"/>
</dbReference>
<dbReference type="SUPFAM" id="SSF103256">
    <property type="entry name" value="Hypothetical protein TM0160"/>
    <property type="match status" value="1"/>
</dbReference>
<reference evidence="2 3" key="1">
    <citation type="submission" date="2016-03" db="EMBL/GenBank/DDBJ databases">
        <authorList>
            <person name="Ploux O."/>
        </authorList>
    </citation>
    <scope>NUCLEOTIDE SEQUENCE [LARGE SCALE GENOMIC DNA]</scope>
    <source>
        <strain evidence="2 3">BER2</strain>
    </source>
</reference>
<proteinExistence type="predicted"/>
<dbReference type="AlphaFoldDB" id="A0A150WE34"/>
<accession>A0A150WE34</accession>
<feature type="domain" description="BFN" evidence="1">
    <location>
        <begin position="31"/>
        <end position="161"/>
    </location>
</feature>
<name>A0A150WE34_BDEBC</name>
<comment type="caution">
    <text evidence="2">The sequence shown here is derived from an EMBL/GenBank/DDBJ whole genome shotgun (WGS) entry which is preliminary data.</text>
</comment>
<organism evidence="2 3">
    <name type="scientific">Bdellovibrio bacteriovorus</name>
    <dbReference type="NCBI Taxonomy" id="959"/>
    <lineage>
        <taxon>Bacteria</taxon>
        <taxon>Pseudomonadati</taxon>
        <taxon>Bdellovibrionota</taxon>
        <taxon>Bdellovibrionia</taxon>
        <taxon>Bdellovibrionales</taxon>
        <taxon>Pseudobdellovibrionaceae</taxon>
        <taxon>Bdellovibrio</taxon>
    </lineage>
</organism>
<evidence type="ECO:0000313" key="2">
    <source>
        <dbReference type="EMBL" id="KYG61171.1"/>
    </source>
</evidence>
<gene>
    <name evidence="2" type="ORF">AZI85_09475</name>
</gene>
<sequence length="185" mass="20526">MKDLLDSQNLKAQIVFAQNTHEEETFHQNDLVQLFPYGLSVTTDATRPFLLLKDEAHVYTLPVAVSPIDAGVALSQNNKVVAESSPHKFTALLLQSLGIEIKQAVFVEIKGSHQYVRLYISGHPATNSVKLRADEAMSLCLYLQVPLFATKNFIGRSRILNAEIESGAQKAQNFGFMDKGFGYLN</sequence>
<dbReference type="InterPro" id="IPR036104">
    <property type="entry name" value="BFN_sf"/>
</dbReference>
<evidence type="ECO:0000313" key="3">
    <source>
        <dbReference type="Proteomes" id="UP000075391"/>
    </source>
</evidence>
<dbReference type="Proteomes" id="UP000075391">
    <property type="component" value="Unassembled WGS sequence"/>
</dbReference>
<protein>
    <recommendedName>
        <fullName evidence="1">BFN domain-containing protein</fullName>
    </recommendedName>
</protein>
<dbReference type="PROSITE" id="PS51658">
    <property type="entry name" value="BFN"/>
    <property type="match status" value="1"/>
</dbReference>
<dbReference type="GO" id="GO:0004518">
    <property type="term" value="F:nuclease activity"/>
    <property type="evidence" value="ECO:0007669"/>
    <property type="project" value="InterPro"/>
</dbReference>
<evidence type="ECO:0000259" key="1">
    <source>
        <dbReference type="PROSITE" id="PS51658"/>
    </source>
</evidence>
<dbReference type="EMBL" id="LUKF01000017">
    <property type="protein sequence ID" value="KYG61171.1"/>
    <property type="molecule type" value="Genomic_DNA"/>
</dbReference>